<dbReference type="InterPro" id="IPR003782">
    <property type="entry name" value="SCO1/SenC"/>
</dbReference>
<reference evidence="7 8" key="1">
    <citation type="journal article" date="2018" name="Front. Microbiol.">
        <title>Description and Comparative Genomics of Macrococcus caseolyticus subsp. hominis subsp. nov., Macrococcus goetzii sp. nov., Macrococcus epidermidis sp. nov., and Macrococcus bohemicus sp. nov., Novel Macrococci From Human Clinical Material With Virulence Potential and Suspected Uptake of Foreign DNA by Natural Transformation.</title>
        <authorList>
            <person name="Maslanova I."/>
            <person name="Wertheimer Z."/>
            <person name="Sedlacek I."/>
            <person name="Svec P."/>
            <person name="Indrakova A."/>
            <person name="Kovarovic V."/>
            <person name="Schumann P."/>
            <person name="Sproer C."/>
            <person name="Kralova S."/>
            <person name="Sedo O."/>
            <person name="Kristofova L."/>
            <person name="Vrbovska V."/>
            <person name="Fuzik T."/>
            <person name="Petras P."/>
            <person name="Zdrahal Z."/>
            <person name="Ruzickova V."/>
            <person name="Doskar J."/>
            <person name="Pantucek R."/>
        </authorList>
    </citation>
    <scope>NUCLEOTIDE SEQUENCE [LARGE SCALE GENOMIC DNA]</scope>
    <source>
        <strain evidence="7 8">CCM 4927</strain>
    </source>
</reference>
<dbReference type="InterPro" id="IPR036249">
    <property type="entry name" value="Thioredoxin-like_sf"/>
</dbReference>
<keyword evidence="2 3" id="KW-0186">Copper</keyword>
<evidence type="ECO:0000256" key="1">
    <source>
        <dbReference type="ARBA" id="ARBA00010996"/>
    </source>
</evidence>
<feature type="binding site" evidence="3">
    <location>
        <position position="185"/>
    </location>
    <ligand>
        <name>Cu cation</name>
        <dbReference type="ChEBI" id="CHEBI:23378"/>
    </ligand>
</feature>
<dbReference type="Gene3D" id="3.40.30.10">
    <property type="entry name" value="Glutaredoxin"/>
    <property type="match status" value="1"/>
</dbReference>
<keyword evidence="5" id="KW-1133">Transmembrane helix</keyword>
<comment type="similarity">
    <text evidence="1">Belongs to the SCO1/2 family.</text>
</comment>
<evidence type="ECO:0000256" key="4">
    <source>
        <dbReference type="PIRSR" id="PIRSR603782-2"/>
    </source>
</evidence>
<dbReference type="PROSITE" id="PS51352">
    <property type="entry name" value="THIOREDOXIN_2"/>
    <property type="match status" value="1"/>
</dbReference>
<evidence type="ECO:0000256" key="5">
    <source>
        <dbReference type="SAM" id="Phobius"/>
    </source>
</evidence>
<dbReference type="GO" id="GO:0046872">
    <property type="term" value="F:metal ion binding"/>
    <property type="evidence" value="ECO:0007669"/>
    <property type="project" value="UniProtKB-KW"/>
</dbReference>
<protein>
    <submittedName>
        <fullName evidence="7">SCO family protein</fullName>
    </submittedName>
</protein>
<feature type="disulfide bond" description="Redox-active" evidence="4">
    <location>
        <begin position="95"/>
        <end position="99"/>
    </location>
</feature>
<gene>
    <name evidence="7" type="ORF">BFS35_007285</name>
</gene>
<keyword evidence="5" id="KW-0812">Transmembrane</keyword>
<evidence type="ECO:0000313" key="8">
    <source>
        <dbReference type="Proteomes" id="UP000229523"/>
    </source>
</evidence>
<evidence type="ECO:0000259" key="6">
    <source>
        <dbReference type="PROSITE" id="PS51352"/>
    </source>
</evidence>
<feature type="domain" description="Thioredoxin" evidence="6">
    <location>
        <begin position="57"/>
        <end position="219"/>
    </location>
</feature>
<keyword evidence="5" id="KW-0472">Membrane</keyword>
<comment type="caution">
    <text evidence="7">The sequence shown here is derived from an EMBL/GenBank/DDBJ whole genome shotgun (WGS) entry which is preliminary data.</text>
</comment>
<dbReference type="PANTHER" id="PTHR12151">
    <property type="entry name" value="ELECTRON TRANSPORT PROTIN SCO1/SENC FAMILY MEMBER"/>
    <property type="match status" value="1"/>
</dbReference>
<evidence type="ECO:0000313" key="7">
    <source>
        <dbReference type="EMBL" id="RAI81365.1"/>
    </source>
</evidence>
<proteinExistence type="inferred from homology"/>
<organism evidence="7 8">
    <name type="scientific">Macrococcoides goetzii</name>
    <dbReference type="NCBI Taxonomy" id="1891097"/>
    <lineage>
        <taxon>Bacteria</taxon>
        <taxon>Bacillati</taxon>
        <taxon>Bacillota</taxon>
        <taxon>Bacilli</taxon>
        <taxon>Bacillales</taxon>
        <taxon>Staphylococcaceae</taxon>
        <taxon>Macrococcoides</taxon>
    </lineage>
</organism>
<accession>A0A395GBF6</accession>
<keyword evidence="3" id="KW-0479">Metal-binding</keyword>
<feature type="binding site" evidence="3">
    <location>
        <position position="95"/>
    </location>
    <ligand>
        <name>Cu cation</name>
        <dbReference type="ChEBI" id="CHEBI:23378"/>
    </ligand>
</feature>
<dbReference type="PANTHER" id="PTHR12151:SF25">
    <property type="entry name" value="LINALOOL DEHYDRATASE_ISOMERASE DOMAIN-CONTAINING PROTEIN"/>
    <property type="match status" value="1"/>
</dbReference>
<dbReference type="AlphaFoldDB" id="A0A395GBF6"/>
<dbReference type="InterPro" id="IPR013766">
    <property type="entry name" value="Thioredoxin_domain"/>
</dbReference>
<feature type="binding site" evidence="3">
    <location>
        <position position="99"/>
    </location>
    <ligand>
        <name>Cu cation</name>
        <dbReference type="ChEBI" id="CHEBI:23378"/>
    </ligand>
</feature>
<sequence>MHLQDHRRLKLGKGVINMRTERILSALLIIIGLIFLGIATDGYKAFTLEQKRVTTLETTTPKYPNIEVVDNKGRTYPFDTFKGKYILMTFIYTNCSTVCPMMEQNMKSVYKNIDMKRYKDDIVFVSLSFDRERDTVDVLERYAGYFDADGETWRMVTPTSDKDLKKILDTYGVIVIPDGDNNFQHNTSFYLIKPDGKLHSVMKFQDIDSTTKTVQQALKDVR</sequence>
<evidence type="ECO:0000256" key="3">
    <source>
        <dbReference type="PIRSR" id="PIRSR603782-1"/>
    </source>
</evidence>
<dbReference type="CDD" id="cd02968">
    <property type="entry name" value="SCO"/>
    <property type="match status" value="1"/>
</dbReference>
<dbReference type="Proteomes" id="UP000229523">
    <property type="component" value="Unassembled WGS sequence"/>
</dbReference>
<dbReference type="SUPFAM" id="SSF52833">
    <property type="entry name" value="Thioredoxin-like"/>
    <property type="match status" value="1"/>
</dbReference>
<keyword evidence="8" id="KW-1185">Reference proteome</keyword>
<dbReference type="Pfam" id="PF02630">
    <property type="entry name" value="SCO1-SenC"/>
    <property type="match status" value="1"/>
</dbReference>
<evidence type="ECO:0000256" key="2">
    <source>
        <dbReference type="ARBA" id="ARBA00023008"/>
    </source>
</evidence>
<keyword evidence="4" id="KW-1015">Disulfide bond</keyword>
<name>A0A395GBF6_9STAP</name>
<dbReference type="EMBL" id="MJBI02000002">
    <property type="protein sequence ID" value="RAI81365.1"/>
    <property type="molecule type" value="Genomic_DNA"/>
</dbReference>
<feature type="transmembrane region" description="Helical" evidence="5">
    <location>
        <begin position="21"/>
        <end position="39"/>
    </location>
</feature>